<feature type="compositionally biased region" description="Polar residues" evidence="1">
    <location>
        <begin position="1"/>
        <end position="18"/>
    </location>
</feature>
<dbReference type="Pfam" id="PF15053">
    <property type="entry name" value="Njmu-R1"/>
    <property type="match status" value="1"/>
</dbReference>
<dbReference type="AlphaFoldDB" id="A0A0B6ZYM9"/>
<dbReference type="PANTHER" id="PTHR14416:SF2">
    <property type="entry name" value="PROTEIN NJMU-R1"/>
    <property type="match status" value="1"/>
</dbReference>
<evidence type="ECO:0000313" key="2">
    <source>
        <dbReference type="EMBL" id="CEK72921.1"/>
    </source>
</evidence>
<gene>
    <name evidence="2" type="primary">ORF84539</name>
</gene>
<name>A0A0B6ZYM9_9EUPU</name>
<evidence type="ECO:0000256" key="1">
    <source>
        <dbReference type="SAM" id="MobiDB-lite"/>
    </source>
</evidence>
<proteinExistence type="predicted"/>
<dbReference type="EMBL" id="HACG01026056">
    <property type="protein sequence ID" value="CEK72921.1"/>
    <property type="molecule type" value="Transcribed_RNA"/>
</dbReference>
<organism evidence="2">
    <name type="scientific">Arion vulgaris</name>
    <dbReference type="NCBI Taxonomy" id="1028688"/>
    <lineage>
        <taxon>Eukaryota</taxon>
        <taxon>Metazoa</taxon>
        <taxon>Spiralia</taxon>
        <taxon>Lophotrochozoa</taxon>
        <taxon>Mollusca</taxon>
        <taxon>Gastropoda</taxon>
        <taxon>Heterobranchia</taxon>
        <taxon>Euthyneura</taxon>
        <taxon>Panpulmonata</taxon>
        <taxon>Eupulmonata</taxon>
        <taxon>Stylommatophora</taxon>
        <taxon>Helicina</taxon>
        <taxon>Arionoidea</taxon>
        <taxon>Arionidae</taxon>
        <taxon>Arion</taxon>
    </lineage>
</organism>
<protein>
    <recommendedName>
        <fullName evidence="3">Protein Njmu-R1</fullName>
    </recommendedName>
</protein>
<accession>A0A0B6ZYM9</accession>
<sequence length="399" mass="44937">MADSTSDSGSVQSLQTEQVVEKKTESTTRFYALYSFYPQRIQSSDGTLPTEAQDNEDGSLSLNIVATNLTASAETDLRKILAQKLFKNIMQTKEGNFFSIRFSSMSSETLVPASCYYCQIETASDSLDFDQVLTDDKEGSSSNDSQQFVVCFISFLDSTLYLFRPELEQYSQSLIPLLDKELSQLSTAIHSYLQQWPYNVLEYLTRTLQYTGSSVSHLIYSALLNASLHISGATSLQEEDVKRFYKCCNLSPLLEQLQSDIVSVTGSSDVSDLWQLQPVVVSVTFLPEQGVTFDKNYVCKFCESAADALTAMEATNVTKIRELLETVKMRFVRNLNTLKRFLKQAEIDHYALYRALSYLRKCGCGDLLLRYVKLDAGPDTLNVLTVLETFIRDVKLPLM</sequence>
<evidence type="ECO:0008006" key="3">
    <source>
        <dbReference type="Google" id="ProtNLM"/>
    </source>
</evidence>
<feature type="region of interest" description="Disordered" evidence="1">
    <location>
        <begin position="1"/>
        <end position="23"/>
    </location>
</feature>
<dbReference type="GO" id="GO:0005802">
    <property type="term" value="C:trans-Golgi network"/>
    <property type="evidence" value="ECO:0007669"/>
    <property type="project" value="InterPro"/>
</dbReference>
<dbReference type="PANTHER" id="PTHR14416">
    <property type="entry name" value="PROTEIN NJMU-R1"/>
    <property type="match status" value="1"/>
</dbReference>
<reference evidence="2" key="1">
    <citation type="submission" date="2014-12" db="EMBL/GenBank/DDBJ databases">
        <title>Insight into the proteome of Arion vulgaris.</title>
        <authorList>
            <person name="Aradska J."/>
            <person name="Bulat T."/>
            <person name="Smidak R."/>
            <person name="Sarate P."/>
            <person name="Gangsoo J."/>
            <person name="Sialana F."/>
            <person name="Bilban M."/>
            <person name="Lubec G."/>
        </authorList>
    </citation>
    <scope>NUCLEOTIDE SEQUENCE</scope>
    <source>
        <tissue evidence="2">Skin</tissue>
    </source>
</reference>
<dbReference type="InterPro" id="IPR028280">
    <property type="entry name" value="Njmu-R1"/>
</dbReference>
<dbReference type="GO" id="GO:0099041">
    <property type="term" value="P:vesicle tethering to Golgi"/>
    <property type="evidence" value="ECO:0007669"/>
    <property type="project" value="InterPro"/>
</dbReference>